<gene>
    <name evidence="1" type="ORF">SAMN05421747_103177</name>
</gene>
<evidence type="ECO:0000313" key="1">
    <source>
        <dbReference type="EMBL" id="SFC03170.1"/>
    </source>
</evidence>
<dbReference type="Proteomes" id="UP000199577">
    <property type="component" value="Unassembled WGS sequence"/>
</dbReference>
<dbReference type="AlphaFoldDB" id="A0A1I1G1X4"/>
<organism evidence="1 2">
    <name type="scientific">Parapedobacter composti</name>
    <dbReference type="NCBI Taxonomy" id="623281"/>
    <lineage>
        <taxon>Bacteria</taxon>
        <taxon>Pseudomonadati</taxon>
        <taxon>Bacteroidota</taxon>
        <taxon>Sphingobacteriia</taxon>
        <taxon>Sphingobacteriales</taxon>
        <taxon>Sphingobacteriaceae</taxon>
        <taxon>Parapedobacter</taxon>
    </lineage>
</organism>
<dbReference type="OrthoDB" id="598035at2"/>
<evidence type="ECO:0000313" key="2">
    <source>
        <dbReference type="Proteomes" id="UP000199577"/>
    </source>
</evidence>
<keyword evidence="2" id="KW-1185">Reference proteome</keyword>
<dbReference type="RefSeq" id="WP_090972032.1">
    <property type="nucleotide sequence ID" value="NZ_FOLL01000003.1"/>
</dbReference>
<name>A0A1I1G1X4_9SPHI</name>
<proteinExistence type="predicted"/>
<protein>
    <submittedName>
        <fullName evidence="1">YtxH-like protein</fullName>
    </submittedName>
</protein>
<reference evidence="1 2" key="1">
    <citation type="submission" date="2016-10" db="EMBL/GenBank/DDBJ databases">
        <authorList>
            <person name="de Groot N.N."/>
        </authorList>
    </citation>
    <scope>NUCLEOTIDE SEQUENCE [LARGE SCALE GENOMIC DNA]</scope>
    <source>
        <strain evidence="1 2">DSM 22900</strain>
    </source>
</reference>
<accession>A0A1I1G1X4</accession>
<dbReference type="EMBL" id="FOLL01000003">
    <property type="protein sequence ID" value="SFC03170.1"/>
    <property type="molecule type" value="Genomic_DNA"/>
</dbReference>
<sequence>MDSNAKVVAALLAGLAAGAALGILFAPEKGTETREKLNDSLRDLGEALKERTAEQMEHLNDFKDKVLAAVKTKVNKGERMVEEGLEEHA</sequence>
<dbReference type="Pfam" id="PF12732">
    <property type="entry name" value="YtxH"/>
    <property type="match status" value="1"/>
</dbReference>
<dbReference type="STRING" id="623281.SAMN05421747_103177"/>
<dbReference type="InterPro" id="IPR024623">
    <property type="entry name" value="YtxH"/>
</dbReference>